<dbReference type="PROSITE" id="PS50263">
    <property type="entry name" value="CN_HYDROLASE"/>
    <property type="match status" value="1"/>
</dbReference>
<dbReference type="UniPathway" id="UPA00666"/>
<feature type="transmembrane region" description="Helical" evidence="9">
    <location>
        <begin position="159"/>
        <end position="179"/>
    </location>
</feature>
<evidence type="ECO:0000256" key="5">
    <source>
        <dbReference type="ARBA" id="ARBA00022692"/>
    </source>
</evidence>
<feature type="domain" description="CN hydrolase" evidence="10">
    <location>
        <begin position="224"/>
        <end position="470"/>
    </location>
</feature>
<dbReference type="HAMAP" id="MF_01148">
    <property type="entry name" value="Lnt"/>
    <property type="match status" value="1"/>
</dbReference>
<keyword evidence="4 9" id="KW-0808">Transferase</keyword>
<reference evidence="11 12" key="1">
    <citation type="submission" date="2018-12" db="EMBL/GenBank/DDBJ databases">
        <authorList>
            <consortium name="Pathogen Informatics"/>
        </authorList>
    </citation>
    <scope>NUCLEOTIDE SEQUENCE [LARGE SCALE GENOMIC DNA]</scope>
    <source>
        <strain evidence="11 12">NCTC12871</strain>
    </source>
</reference>
<comment type="pathway">
    <text evidence="9">Protein modification; lipoprotein biosynthesis (N-acyl transfer).</text>
</comment>
<dbReference type="EC" id="2.3.1.269" evidence="9"/>
<dbReference type="Pfam" id="PF00795">
    <property type="entry name" value="CN_hydrolase"/>
    <property type="match status" value="1"/>
</dbReference>
<feature type="transmembrane region" description="Helical" evidence="9">
    <location>
        <begin position="49"/>
        <end position="69"/>
    </location>
</feature>
<dbReference type="NCBIfam" id="TIGR00546">
    <property type="entry name" value="lnt"/>
    <property type="match status" value="1"/>
</dbReference>
<protein>
    <recommendedName>
        <fullName evidence="9">Apolipoprotein N-acyltransferase</fullName>
        <shortName evidence="9">ALP N-acyltransferase</shortName>
        <ecNumber evidence="9">2.3.1.269</ecNumber>
    </recommendedName>
</protein>
<comment type="subcellular location">
    <subcellularLocation>
        <location evidence="1 9">Cell membrane</location>
        <topology evidence="1 9">Multi-pass membrane protein</topology>
    </subcellularLocation>
</comment>
<feature type="transmembrane region" description="Helical" evidence="9">
    <location>
        <begin position="186"/>
        <end position="211"/>
    </location>
</feature>
<dbReference type="OrthoDB" id="9804277at2"/>
<dbReference type="PANTHER" id="PTHR38686">
    <property type="entry name" value="APOLIPOPROTEIN N-ACYLTRANSFERASE"/>
    <property type="match status" value="1"/>
</dbReference>
<dbReference type="InterPro" id="IPR045378">
    <property type="entry name" value="LNT_N"/>
</dbReference>
<feature type="transmembrane region" description="Helical" evidence="9">
    <location>
        <begin position="484"/>
        <end position="502"/>
    </location>
</feature>
<keyword evidence="5 9" id="KW-0812">Transmembrane</keyword>
<sequence>MKKLLPYLVALLCGVTGVFAFSPFHLWYLAYPSLLGLIWVAKNPQRKTALWASFLWGLSFFSFGINWIHVSIHDFGGAPLWLSYLLVGVLAAYLSLFVVLFAYIVQRFNVQSPAIFPAIWTLTEFLRGWLFTGFPWLQFGYSQIDSPFAGLAPLFGEQGLTFFAMWVAAMLYTLIRLAIQKPKRPVALGFYILLLGIILGLSYASAGLHFVKEDKDRALRFTLLQGNIEQQMKWDPAYFWHSLNTYQDLIDQNLGKTDVIILPESALPLDEHQLYPFLKEMAEKARASHTEIVIGTVRLEKDGHYQNSIIDLGNPQFPYSLQDKNRYVKHHLVPFGEYVPLEKWLRSLGTIFNLPMSSFESGARLQANLHIQQHLFAPAICYEILFGEQLRENMRKNTDYILTISNDAWFGNSIGPWQHLQIAQMRALELGRPLIRATNTGITVFVNAQGKIIKQAPQFITTSLSDTVAPTTGRTPYAILGSKPLYFLIVLLIFFHSVTALAKKALFKHYAQQRAETDVTR</sequence>
<dbReference type="GO" id="GO:0005886">
    <property type="term" value="C:plasma membrane"/>
    <property type="evidence" value="ECO:0007669"/>
    <property type="project" value="UniProtKB-SubCell"/>
</dbReference>
<evidence type="ECO:0000256" key="1">
    <source>
        <dbReference type="ARBA" id="ARBA00004651"/>
    </source>
</evidence>
<feature type="transmembrane region" description="Helical" evidence="9">
    <location>
        <begin position="6"/>
        <end position="28"/>
    </location>
</feature>
<evidence type="ECO:0000256" key="8">
    <source>
        <dbReference type="ARBA" id="ARBA00023315"/>
    </source>
</evidence>
<dbReference type="InterPro" id="IPR004563">
    <property type="entry name" value="Apolipo_AcylTrfase"/>
</dbReference>
<dbReference type="AlphaFoldDB" id="A0A448TV62"/>
<keyword evidence="3 9" id="KW-1003">Cell membrane</keyword>
<organism evidence="11 12">
    <name type="scientific">Actinobacillus delphinicola</name>
    <dbReference type="NCBI Taxonomy" id="51161"/>
    <lineage>
        <taxon>Bacteria</taxon>
        <taxon>Pseudomonadati</taxon>
        <taxon>Pseudomonadota</taxon>
        <taxon>Gammaproteobacteria</taxon>
        <taxon>Pasteurellales</taxon>
        <taxon>Pasteurellaceae</taxon>
        <taxon>Actinobacillus</taxon>
    </lineage>
</organism>
<proteinExistence type="inferred from homology"/>
<gene>
    <name evidence="9 11" type="primary">lnt</name>
    <name evidence="11" type="ORF">NCTC12871_01304</name>
</gene>
<dbReference type="GO" id="GO:0016410">
    <property type="term" value="F:N-acyltransferase activity"/>
    <property type="evidence" value="ECO:0007669"/>
    <property type="project" value="UniProtKB-UniRule"/>
</dbReference>
<dbReference type="GO" id="GO:0042158">
    <property type="term" value="P:lipoprotein biosynthetic process"/>
    <property type="evidence" value="ECO:0007669"/>
    <property type="project" value="UniProtKB-UniRule"/>
</dbReference>
<dbReference type="SUPFAM" id="SSF56317">
    <property type="entry name" value="Carbon-nitrogen hydrolase"/>
    <property type="match status" value="1"/>
</dbReference>
<evidence type="ECO:0000313" key="11">
    <source>
        <dbReference type="EMBL" id="VEJ09817.1"/>
    </source>
</evidence>
<keyword evidence="12" id="KW-1185">Reference proteome</keyword>
<evidence type="ECO:0000256" key="3">
    <source>
        <dbReference type="ARBA" id="ARBA00022475"/>
    </source>
</evidence>
<evidence type="ECO:0000259" key="10">
    <source>
        <dbReference type="PROSITE" id="PS50263"/>
    </source>
</evidence>
<evidence type="ECO:0000256" key="6">
    <source>
        <dbReference type="ARBA" id="ARBA00022989"/>
    </source>
</evidence>
<name>A0A448TV62_9PAST</name>
<evidence type="ECO:0000313" key="12">
    <source>
        <dbReference type="Proteomes" id="UP000279799"/>
    </source>
</evidence>
<accession>A0A448TV62</accession>
<evidence type="ECO:0000256" key="2">
    <source>
        <dbReference type="ARBA" id="ARBA00010065"/>
    </source>
</evidence>
<feature type="transmembrane region" description="Helical" evidence="9">
    <location>
        <begin position="117"/>
        <end position="139"/>
    </location>
</feature>
<dbReference type="InterPro" id="IPR036526">
    <property type="entry name" value="C-N_Hydrolase_sf"/>
</dbReference>
<comment type="catalytic activity">
    <reaction evidence="9">
        <text>N-terminal S-1,2-diacyl-sn-glyceryl-L-cysteinyl-[lipoprotein] + a glycerophospholipid = N-acyl-S-1,2-diacyl-sn-glyceryl-L-cysteinyl-[lipoprotein] + a 2-acyl-sn-glycero-3-phospholipid + H(+)</text>
        <dbReference type="Rhea" id="RHEA:48228"/>
        <dbReference type="Rhea" id="RHEA-COMP:14681"/>
        <dbReference type="Rhea" id="RHEA-COMP:14684"/>
        <dbReference type="ChEBI" id="CHEBI:15378"/>
        <dbReference type="ChEBI" id="CHEBI:136912"/>
        <dbReference type="ChEBI" id="CHEBI:140656"/>
        <dbReference type="ChEBI" id="CHEBI:140657"/>
        <dbReference type="ChEBI" id="CHEBI:140660"/>
        <dbReference type="EC" id="2.3.1.269"/>
    </reaction>
</comment>
<keyword evidence="6 9" id="KW-1133">Transmembrane helix</keyword>
<dbReference type="CDD" id="cd07571">
    <property type="entry name" value="ALP_N-acyl_transferase"/>
    <property type="match status" value="1"/>
</dbReference>
<dbReference type="RefSeq" id="WP_126600056.1">
    <property type="nucleotide sequence ID" value="NZ_LR134510.1"/>
</dbReference>
<comment type="function">
    <text evidence="9">Catalyzes the phospholipid dependent N-acylation of the N-terminal cysteine of apolipoprotein, the last step in lipoprotein maturation.</text>
</comment>
<keyword evidence="11" id="KW-0449">Lipoprotein</keyword>
<dbReference type="EMBL" id="LR134510">
    <property type="protein sequence ID" value="VEJ09817.1"/>
    <property type="molecule type" value="Genomic_DNA"/>
</dbReference>
<evidence type="ECO:0000256" key="7">
    <source>
        <dbReference type="ARBA" id="ARBA00023136"/>
    </source>
</evidence>
<keyword evidence="7 9" id="KW-0472">Membrane</keyword>
<dbReference type="PANTHER" id="PTHR38686:SF1">
    <property type="entry name" value="APOLIPOPROTEIN N-ACYLTRANSFERASE"/>
    <property type="match status" value="1"/>
</dbReference>
<comment type="similarity">
    <text evidence="2 9">Belongs to the CN hydrolase family. Apolipoprotein N-acyltransferase subfamily.</text>
</comment>
<dbReference type="Proteomes" id="UP000279799">
    <property type="component" value="Chromosome"/>
</dbReference>
<feature type="transmembrane region" description="Helical" evidence="9">
    <location>
        <begin position="81"/>
        <end position="105"/>
    </location>
</feature>
<dbReference type="KEGG" id="adp:NCTC12871_01304"/>
<dbReference type="Pfam" id="PF20154">
    <property type="entry name" value="LNT_N"/>
    <property type="match status" value="1"/>
</dbReference>
<keyword evidence="8 9" id="KW-0012">Acyltransferase</keyword>
<dbReference type="Gene3D" id="3.60.110.10">
    <property type="entry name" value="Carbon-nitrogen hydrolase"/>
    <property type="match status" value="1"/>
</dbReference>
<dbReference type="InterPro" id="IPR003010">
    <property type="entry name" value="C-N_Hydrolase"/>
</dbReference>
<evidence type="ECO:0000256" key="9">
    <source>
        <dbReference type="HAMAP-Rule" id="MF_01148"/>
    </source>
</evidence>
<evidence type="ECO:0000256" key="4">
    <source>
        <dbReference type="ARBA" id="ARBA00022679"/>
    </source>
</evidence>